<accession>A0A6V7GYJ1</accession>
<keyword evidence="3" id="KW-1185">Reference proteome</keyword>
<dbReference type="EMBL" id="CAJDYZ010004108">
    <property type="protein sequence ID" value="CAD1470931.1"/>
    <property type="molecule type" value="Genomic_DNA"/>
</dbReference>
<sequence>PVNWQSPTLLALSLHCIHVSTILNCSCHAVEGEALAIRKVGARACGPPGSYAAPHENSFVGDLVVGEIRGDEQFYTTTYEYENDSSWVVSLSLKLVINSGIINIVNAQNLEDSRSVVCATADTLGKSESILSIRIPALSRLKLYVLLGAH</sequence>
<keyword evidence="1" id="KW-0732">Signal</keyword>
<dbReference type="AlphaFoldDB" id="A0A6V7GYJ1"/>
<evidence type="ECO:0000313" key="2">
    <source>
        <dbReference type="EMBL" id="CAD1470931.1"/>
    </source>
</evidence>
<dbReference type="OrthoDB" id="10387390at2759"/>
<dbReference type="Proteomes" id="UP000752696">
    <property type="component" value="Unassembled WGS sequence"/>
</dbReference>
<reference evidence="2" key="1">
    <citation type="submission" date="2020-07" db="EMBL/GenBank/DDBJ databases">
        <authorList>
            <person name="Nazaruddin N."/>
        </authorList>
    </citation>
    <scope>NUCLEOTIDE SEQUENCE</scope>
</reference>
<organism evidence="2 3">
    <name type="scientific">Heterotrigona itama</name>
    <dbReference type="NCBI Taxonomy" id="395501"/>
    <lineage>
        <taxon>Eukaryota</taxon>
        <taxon>Metazoa</taxon>
        <taxon>Ecdysozoa</taxon>
        <taxon>Arthropoda</taxon>
        <taxon>Hexapoda</taxon>
        <taxon>Insecta</taxon>
        <taxon>Pterygota</taxon>
        <taxon>Neoptera</taxon>
        <taxon>Endopterygota</taxon>
        <taxon>Hymenoptera</taxon>
        <taxon>Apocrita</taxon>
        <taxon>Aculeata</taxon>
        <taxon>Apoidea</taxon>
        <taxon>Anthophila</taxon>
        <taxon>Apidae</taxon>
        <taxon>Heterotrigona</taxon>
    </lineage>
</organism>
<feature type="signal peptide" evidence="1">
    <location>
        <begin position="1"/>
        <end position="32"/>
    </location>
</feature>
<feature type="chain" id="PRO_5027683930" evidence="1">
    <location>
        <begin position="33"/>
        <end position="150"/>
    </location>
</feature>
<proteinExistence type="predicted"/>
<gene>
    <name evidence="2" type="ORF">MHI_LOCUS208113</name>
</gene>
<protein>
    <submittedName>
        <fullName evidence="2">Uncharacterized protein</fullName>
    </submittedName>
</protein>
<feature type="non-terminal residue" evidence="2">
    <location>
        <position position="150"/>
    </location>
</feature>
<comment type="caution">
    <text evidence="2">The sequence shown here is derived from an EMBL/GenBank/DDBJ whole genome shotgun (WGS) entry which is preliminary data.</text>
</comment>
<evidence type="ECO:0000313" key="3">
    <source>
        <dbReference type="Proteomes" id="UP000752696"/>
    </source>
</evidence>
<evidence type="ECO:0000256" key="1">
    <source>
        <dbReference type="SAM" id="SignalP"/>
    </source>
</evidence>
<name>A0A6V7GYJ1_9HYME</name>